<protein>
    <recommendedName>
        <fullName evidence="2">Protein kinase domain-containing protein</fullName>
    </recommendedName>
</protein>
<dbReference type="InterPro" id="IPR000719">
    <property type="entry name" value="Prot_kinase_dom"/>
</dbReference>
<evidence type="ECO:0000313" key="3">
    <source>
        <dbReference type="EMBL" id="EEU37177.1"/>
    </source>
</evidence>
<dbReference type="KEGG" id="nhe:NECHADRAFT_78376"/>
<evidence type="ECO:0000259" key="2">
    <source>
        <dbReference type="PROSITE" id="PS50011"/>
    </source>
</evidence>
<dbReference type="PANTHER" id="PTHR24359:SF37">
    <property type="entry name" value="PROTEIN KINASE DOMAIN-CONTAINING PROTEIN"/>
    <property type="match status" value="1"/>
</dbReference>
<dbReference type="PANTHER" id="PTHR24359">
    <property type="entry name" value="SERINE/THREONINE-PROTEIN KINASE SBK1"/>
    <property type="match status" value="1"/>
</dbReference>
<dbReference type="GO" id="GO:0004674">
    <property type="term" value="F:protein serine/threonine kinase activity"/>
    <property type="evidence" value="ECO:0007669"/>
    <property type="project" value="TreeGrafter"/>
</dbReference>
<dbReference type="HOGENOM" id="CLU_017513_2_0_1"/>
<feature type="compositionally biased region" description="Low complexity" evidence="1">
    <location>
        <begin position="62"/>
        <end position="79"/>
    </location>
</feature>
<organism evidence="3 4">
    <name type="scientific">Fusarium vanettenii (strain ATCC MYA-4622 / CBS 123669 / FGSC 9596 / NRRL 45880 / 77-13-4)</name>
    <name type="common">Fusarium solani subsp. pisi</name>
    <dbReference type="NCBI Taxonomy" id="660122"/>
    <lineage>
        <taxon>Eukaryota</taxon>
        <taxon>Fungi</taxon>
        <taxon>Dikarya</taxon>
        <taxon>Ascomycota</taxon>
        <taxon>Pezizomycotina</taxon>
        <taxon>Sordariomycetes</taxon>
        <taxon>Hypocreomycetidae</taxon>
        <taxon>Hypocreales</taxon>
        <taxon>Nectriaceae</taxon>
        <taxon>Fusarium</taxon>
        <taxon>Fusarium solani species complex</taxon>
        <taxon>Fusarium vanettenii</taxon>
    </lineage>
</organism>
<name>C7ZF83_FUSV7</name>
<dbReference type="SUPFAM" id="SSF56112">
    <property type="entry name" value="Protein kinase-like (PK-like)"/>
    <property type="match status" value="1"/>
</dbReference>
<feature type="region of interest" description="Disordered" evidence="1">
    <location>
        <begin position="55"/>
        <end position="79"/>
    </location>
</feature>
<reference evidence="3 4" key="1">
    <citation type="journal article" date="2009" name="PLoS Genet.">
        <title>The genome of Nectria haematococca: contribution of supernumerary chromosomes to gene expansion.</title>
        <authorList>
            <person name="Coleman J.J."/>
            <person name="Rounsley S.D."/>
            <person name="Rodriguez-Carres M."/>
            <person name="Kuo A."/>
            <person name="Wasmann C.C."/>
            <person name="Grimwood J."/>
            <person name="Schmutz J."/>
            <person name="Taga M."/>
            <person name="White G.J."/>
            <person name="Zhou S."/>
            <person name="Schwartz D.C."/>
            <person name="Freitag M."/>
            <person name="Ma L.J."/>
            <person name="Danchin E.G."/>
            <person name="Henrissat B."/>
            <person name="Coutinho P.M."/>
            <person name="Nelson D.R."/>
            <person name="Straney D."/>
            <person name="Napoli C.A."/>
            <person name="Barker B.M."/>
            <person name="Gribskov M."/>
            <person name="Rep M."/>
            <person name="Kroken S."/>
            <person name="Molnar I."/>
            <person name="Rensing C."/>
            <person name="Kennell J.C."/>
            <person name="Zamora J."/>
            <person name="Farman M.L."/>
            <person name="Selker E.U."/>
            <person name="Salamov A."/>
            <person name="Shapiro H."/>
            <person name="Pangilinan J."/>
            <person name="Lindquist E."/>
            <person name="Lamers C."/>
            <person name="Grigoriev I.V."/>
            <person name="Geiser D.M."/>
            <person name="Covert S.F."/>
            <person name="Temporini E."/>
            <person name="Vanetten H.D."/>
        </authorList>
    </citation>
    <scope>NUCLEOTIDE SEQUENCE [LARGE SCALE GENOMIC DNA]</scope>
    <source>
        <strain evidence="4">ATCC MYA-4622 / CBS 123669 / FGSC 9596 / NRRL 45880 / 77-13-4</strain>
    </source>
</reference>
<dbReference type="EMBL" id="GG698923">
    <property type="protein sequence ID" value="EEU37177.1"/>
    <property type="molecule type" value="Genomic_DNA"/>
</dbReference>
<feature type="compositionally biased region" description="Low complexity" evidence="1">
    <location>
        <begin position="609"/>
        <end position="618"/>
    </location>
</feature>
<dbReference type="VEuPathDB" id="FungiDB:NECHADRAFT_78376"/>
<dbReference type="InterPro" id="IPR011009">
    <property type="entry name" value="Kinase-like_dom_sf"/>
</dbReference>
<dbReference type="Gene3D" id="1.10.510.10">
    <property type="entry name" value="Transferase(Phosphotransferase) domain 1"/>
    <property type="match status" value="1"/>
</dbReference>
<dbReference type="OMA" id="TINNTHA"/>
<sequence length="695" mass="78823">MRDEPLINHSEHSVQSLISNFSMACGGHGDWRLQTQLCSEKLGADLSRGHRLTVSGVETRPTSSHTSGSGIGTDTGSINSQLRRTNSDIVGNQLRAKLLPSHNDHDCLAQFLPMSDLESIMSEGVVDEVVAKALPDSKTEATEIRKKICGKRSEPRRIKILATLLLIGKAKYIQHFLKHDVCDKKLPLPRDFGLAVFQEWKASHIDSFCDRQTLEHSEFHGKAPMPFLERLEWKSGGAHGTISKVKIHPAHQSWNSDQARMGDKSCFALKRFRDRNKFEQEKAALERFSCPRKGHEHLIQLLLSYQLAGECFMIFPWALGNLAEFWEKNPSNPASRDDLCWFIQQCEGLARGLCKVHRNDSWPPENGSFGDASLVDSRNRGRHGDIKPENILWFKDEKASQAHLVVADFTLMRFHSMDSVDYTEARKVGFSQTYYPPEVDAGWYTSVSQTYDIWTLGCVYLEFITWYLIGYDAIRKDSFTKPDGKCLESFTLVRSKEDKKYGVPTNRFFTQTYGSGAKWIRMLHRSQHCSPAMGDFLDLVEEHMLVAVPHGRWSMDEVRDKLAEILKDCKHNDQYCHPNKPGHVSNDDNFPPKFTKQSEEYRKVKAPKTTYSTSTSSLDSRSKLDLDVFEKYFADARPTGHQPSKPTSQDTAFSSILGAQPTSDVKSKVGQYLSPPDTWYTSEKRVPSLQTATAR</sequence>
<gene>
    <name evidence="3" type="ORF">NECHADRAFT_78376</name>
</gene>
<feature type="region of interest" description="Disordered" evidence="1">
    <location>
        <begin position="636"/>
        <end position="695"/>
    </location>
</feature>
<dbReference type="RefSeq" id="XP_003042890.1">
    <property type="nucleotide sequence ID" value="XM_003042844.1"/>
</dbReference>
<accession>C7ZF83</accession>
<dbReference type="GO" id="GO:0005524">
    <property type="term" value="F:ATP binding"/>
    <property type="evidence" value="ECO:0007669"/>
    <property type="project" value="InterPro"/>
</dbReference>
<feature type="region of interest" description="Disordered" evidence="1">
    <location>
        <begin position="577"/>
        <end position="618"/>
    </location>
</feature>
<evidence type="ECO:0000256" key="1">
    <source>
        <dbReference type="SAM" id="MobiDB-lite"/>
    </source>
</evidence>
<feature type="compositionally biased region" description="Polar residues" evidence="1">
    <location>
        <begin position="641"/>
        <end position="654"/>
    </location>
</feature>
<dbReference type="PROSITE" id="PS50011">
    <property type="entry name" value="PROTEIN_KINASE_DOM"/>
    <property type="match status" value="1"/>
</dbReference>
<feature type="domain" description="Protein kinase" evidence="2">
    <location>
        <begin position="228"/>
        <end position="566"/>
    </location>
</feature>
<dbReference type="SMART" id="SM00220">
    <property type="entry name" value="S_TKc"/>
    <property type="match status" value="1"/>
</dbReference>
<dbReference type="InParanoid" id="C7ZF83"/>
<dbReference type="AlphaFoldDB" id="C7ZF83"/>
<dbReference type="STRING" id="660122.C7ZF83"/>
<dbReference type="GeneID" id="9665100"/>
<proteinExistence type="predicted"/>
<dbReference type="OrthoDB" id="1046782at2759"/>
<evidence type="ECO:0000313" key="4">
    <source>
        <dbReference type="Proteomes" id="UP000005206"/>
    </source>
</evidence>
<dbReference type="Pfam" id="PF00069">
    <property type="entry name" value="Pkinase"/>
    <property type="match status" value="1"/>
</dbReference>
<dbReference type="Proteomes" id="UP000005206">
    <property type="component" value="Chromosome 3"/>
</dbReference>
<dbReference type="PROSITE" id="PS51257">
    <property type="entry name" value="PROKAR_LIPOPROTEIN"/>
    <property type="match status" value="1"/>
</dbReference>
<keyword evidence="4" id="KW-1185">Reference proteome</keyword>